<keyword evidence="12" id="KW-1185">Reference proteome</keyword>
<keyword evidence="6 8" id="KW-0472">Membrane</keyword>
<dbReference type="InterPro" id="IPR021910">
    <property type="entry name" value="NGX6/PGAP6/MYMK"/>
</dbReference>
<evidence type="ECO:0000259" key="10">
    <source>
        <dbReference type="PROSITE" id="PS50026"/>
    </source>
</evidence>
<accession>A0A6G0WX97</accession>
<protein>
    <recommendedName>
        <fullName evidence="10">EGF-like domain-containing protein</fullName>
    </recommendedName>
</protein>
<dbReference type="EMBL" id="VJMJ01000137">
    <property type="protein sequence ID" value="KAF0732105.1"/>
    <property type="molecule type" value="Genomic_DNA"/>
</dbReference>
<sequence length="806" mass="89610">MVWTSRACSAALLWLILFASHGRASQLIHWTEHIYGKVAGDGVQYSSFQVRQGVNQVQISLSRSDLRGRTTPPRIYGKLGSMPTQTSYDWNFNGTLDAFWFSETIPNVQMGTYFVGLWGGDLPGTIHNFGVGNGTNVWYYIDVTISACADPDKTGSECDVYVTPTAHNPVVAYPAIKVATSTGKQSRPTSGCLDYDVNLQLYSIQVTSPQLYLDATLKFPPSYPQDDNYYWAIYFNQVNPLDDLSLAVVDATGYLSGGGGNLRLPFPSMGSYWIMIFLNSPSASSKCSKATGTNFTLAWRTDSCGASTAIPDMCRTSWYQLNKLQSDPSRNHSVIDSWFVSDTSVITPAKAAPFATAYTARIDESYAGSHVIPHLVTTSAINASQLQLYIRCDGLPTNSTFDYHLDGRNAVALSTVDAAPLMDSLGAFVQERMESTTPNLYFIAWPRIRFPKVGVWNIVVKYTQPQQWEHLLVLQTTACPKNMCGDYGTCTILTTYQGQTYGQCECIYGYAGDFCDTLFVDNYVSKSYFLILSNLAILPAAAISFVRSLYVESFLFFSLGIISSFYHACDIKWLCVVDYEYLQKLDFVFSFNSILLCLFHLSGIRPRRKAVMQLVGFTLLVVLIAVNPTTMTNWFIIGGIGGGQLLIAWTTYFIMARVIMGRRTKLRKIIFSFFFLSDNFYLPILFLGSAFWIAAVVCWFLKKGPSYWMEHSLWHIFAMSAAGALMACRKGHRYKLLDANGVDTLPRVLSPISKRPFFGDNDELKPCGNSCVVSPSPRIVIPASTTTILNSSLNIDIPLPSHPHSP</sequence>
<feature type="signal peptide" evidence="9">
    <location>
        <begin position="1"/>
        <end position="24"/>
    </location>
</feature>
<comment type="subcellular location">
    <subcellularLocation>
        <location evidence="1">Cell membrane</location>
        <topology evidence="1">Multi-pass membrane protein</topology>
    </subcellularLocation>
</comment>
<dbReference type="Pfam" id="PF12036">
    <property type="entry name" value="DUF3522"/>
    <property type="match status" value="1"/>
</dbReference>
<dbReference type="PROSITE" id="PS50026">
    <property type="entry name" value="EGF_3"/>
    <property type="match status" value="1"/>
</dbReference>
<keyword evidence="4 8" id="KW-0812">Transmembrane</keyword>
<dbReference type="PROSITE" id="PS00022">
    <property type="entry name" value="EGF_1"/>
    <property type="match status" value="1"/>
</dbReference>
<comment type="caution">
    <text evidence="7">Lacks conserved residue(s) required for the propagation of feature annotation.</text>
</comment>
<dbReference type="InterPro" id="IPR000742">
    <property type="entry name" value="EGF"/>
</dbReference>
<gene>
    <name evidence="11" type="ORF">Ae201684_010757</name>
</gene>
<reference evidence="11 12" key="1">
    <citation type="submission" date="2019-07" db="EMBL/GenBank/DDBJ databases">
        <title>Genomics analysis of Aphanomyces spp. identifies a new class of oomycete effector associated with host adaptation.</title>
        <authorList>
            <person name="Gaulin E."/>
        </authorList>
    </citation>
    <scope>NUCLEOTIDE SEQUENCE [LARGE SCALE GENOMIC DNA]</scope>
    <source>
        <strain evidence="11 12">ATCC 201684</strain>
    </source>
</reference>
<evidence type="ECO:0000256" key="1">
    <source>
        <dbReference type="ARBA" id="ARBA00004651"/>
    </source>
</evidence>
<evidence type="ECO:0000256" key="6">
    <source>
        <dbReference type="ARBA" id="ARBA00023136"/>
    </source>
</evidence>
<keyword evidence="7" id="KW-0245">EGF-like domain</keyword>
<dbReference type="PANTHER" id="PTHR14319">
    <property type="entry name" value="FIVE-SPAN TRANSMEMBRANE PROTEIN M83"/>
    <property type="match status" value="1"/>
</dbReference>
<feature type="transmembrane region" description="Helical" evidence="8">
    <location>
        <begin position="585"/>
        <end position="603"/>
    </location>
</feature>
<dbReference type="VEuPathDB" id="FungiDB:AeMF1_002249"/>
<dbReference type="GO" id="GO:0005886">
    <property type="term" value="C:plasma membrane"/>
    <property type="evidence" value="ECO:0007669"/>
    <property type="project" value="UniProtKB-SubCell"/>
</dbReference>
<evidence type="ECO:0000256" key="7">
    <source>
        <dbReference type="PROSITE-ProRule" id="PRU00076"/>
    </source>
</evidence>
<feature type="transmembrane region" description="Helical" evidence="8">
    <location>
        <begin position="610"/>
        <end position="628"/>
    </location>
</feature>
<dbReference type="SUPFAM" id="SSF57196">
    <property type="entry name" value="EGF/Laminin"/>
    <property type="match status" value="1"/>
</dbReference>
<evidence type="ECO:0000256" key="5">
    <source>
        <dbReference type="ARBA" id="ARBA00022989"/>
    </source>
</evidence>
<feature type="domain" description="EGF-like" evidence="10">
    <location>
        <begin position="475"/>
        <end position="516"/>
    </location>
</feature>
<dbReference type="PROSITE" id="PS01186">
    <property type="entry name" value="EGF_2"/>
    <property type="match status" value="1"/>
</dbReference>
<name>A0A6G0WX97_9STRA</name>
<feature type="chain" id="PRO_5026024709" description="EGF-like domain-containing protein" evidence="9">
    <location>
        <begin position="25"/>
        <end position="806"/>
    </location>
</feature>
<feature type="transmembrane region" description="Helical" evidence="8">
    <location>
        <begin position="634"/>
        <end position="659"/>
    </location>
</feature>
<dbReference type="PANTHER" id="PTHR14319:SF3">
    <property type="entry name" value="TRANSMEMBRANE PROTEIN-LIKE PROTEIN"/>
    <property type="match status" value="1"/>
</dbReference>
<evidence type="ECO:0000256" key="3">
    <source>
        <dbReference type="ARBA" id="ARBA00022475"/>
    </source>
</evidence>
<feature type="transmembrane region" description="Helical" evidence="8">
    <location>
        <begin position="708"/>
        <end position="728"/>
    </location>
</feature>
<evidence type="ECO:0000256" key="8">
    <source>
        <dbReference type="SAM" id="Phobius"/>
    </source>
</evidence>
<keyword evidence="7" id="KW-1015">Disulfide bond</keyword>
<organism evidence="11 12">
    <name type="scientific">Aphanomyces euteiches</name>
    <dbReference type="NCBI Taxonomy" id="100861"/>
    <lineage>
        <taxon>Eukaryota</taxon>
        <taxon>Sar</taxon>
        <taxon>Stramenopiles</taxon>
        <taxon>Oomycota</taxon>
        <taxon>Saprolegniomycetes</taxon>
        <taxon>Saprolegniales</taxon>
        <taxon>Verrucalvaceae</taxon>
        <taxon>Aphanomyces</taxon>
    </lineage>
</organism>
<feature type="transmembrane region" description="Helical" evidence="8">
    <location>
        <begin position="553"/>
        <end position="573"/>
    </location>
</feature>
<feature type="disulfide bond" evidence="7">
    <location>
        <begin position="506"/>
        <end position="515"/>
    </location>
</feature>
<evidence type="ECO:0000256" key="2">
    <source>
        <dbReference type="ARBA" id="ARBA00005542"/>
    </source>
</evidence>
<keyword evidence="3" id="KW-1003">Cell membrane</keyword>
<proteinExistence type="inferred from homology"/>
<feature type="transmembrane region" description="Helical" evidence="8">
    <location>
        <begin position="680"/>
        <end position="702"/>
    </location>
</feature>
<comment type="caution">
    <text evidence="11">The sequence shown here is derived from an EMBL/GenBank/DDBJ whole genome shotgun (WGS) entry which is preliminary data.</text>
</comment>
<dbReference type="Proteomes" id="UP000481153">
    <property type="component" value="Unassembled WGS sequence"/>
</dbReference>
<comment type="similarity">
    <text evidence="2">Belongs to the TMEM8 family.</text>
</comment>
<evidence type="ECO:0000256" key="4">
    <source>
        <dbReference type="ARBA" id="ARBA00022692"/>
    </source>
</evidence>
<dbReference type="AlphaFoldDB" id="A0A6G0WX97"/>
<evidence type="ECO:0000313" key="12">
    <source>
        <dbReference type="Proteomes" id="UP000481153"/>
    </source>
</evidence>
<keyword evidence="9" id="KW-0732">Signal</keyword>
<evidence type="ECO:0000313" key="11">
    <source>
        <dbReference type="EMBL" id="KAF0732105.1"/>
    </source>
</evidence>
<feature type="transmembrane region" description="Helical" evidence="8">
    <location>
        <begin position="528"/>
        <end position="546"/>
    </location>
</feature>
<keyword evidence="5 8" id="KW-1133">Transmembrane helix</keyword>
<evidence type="ECO:0000256" key="9">
    <source>
        <dbReference type="SAM" id="SignalP"/>
    </source>
</evidence>